<dbReference type="InterPro" id="IPR011333">
    <property type="entry name" value="SKP1/BTB/POZ_sf"/>
</dbReference>
<comment type="pathway">
    <text evidence="1">Protein modification; protein ubiquitination.</text>
</comment>
<keyword evidence="3" id="KW-1185">Reference proteome</keyword>
<dbReference type="AlphaFoldDB" id="A0A6G1CL41"/>
<evidence type="ECO:0000313" key="2">
    <source>
        <dbReference type="EMBL" id="KAF0900474.1"/>
    </source>
</evidence>
<name>A0A6G1CL41_9ORYZ</name>
<dbReference type="OrthoDB" id="6359816at2759"/>
<evidence type="ECO:0000256" key="1">
    <source>
        <dbReference type="ARBA" id="ARBA00004906"/>
    </source>
</evidence>
<dbReference type="EMBL" id="SPHZ02000009">
    <property type="protein sequence ID" value="KAF0900474.1"/>
    <property type="molecule type" value="Genomic_DNA"/>
</dbReference>
<organism evidence="2 3">
    <name type="scientific">Oryza meyeriana var. granulata</name>
    <dbReference type="NCBI Taxonomy" id="110450"/>
    <lineage>
        <taxon>Eukaryota</taxon>
        <taxon>Viridiplantae</taxon>
        <taxon>Streptophyta</taxon>
        <taxon>Embryophyta</taxon>
        <taxon>Tracheophyta</taxon>
        <taxon>Spermatophyta</taxon>
        <taxon>Magnoliopsida</taxon>
        <taxon>Liliopsida</taxon>
        <taxon>Poales</taxon>
        <taxon>Poaceae</taxon>
        <taxon>BOP clade</taxon>
        <taxon>Oryzoideae</taxon>
        <taxon>Oryzeae</taxon>
        <taxon>Oryzinae</taxon>
        <taxon>Oryza</taxon>
        <taxon>Oryza meyeriana</taxon>
    </lineage>
</organism>
<comment type="caution">
    <text evidence="2">The sequence shown here is derived from an EMBL/GenBank/DDBJ whole genome shotgun (WGS) entry which is preliminary data.</text>
</comment>
<gene>
    <name evidence="2" type="ORF">E2562_032082</name>
</gene>
<reference evidence="2 3" key="1">
    <citation type="submission" date="2019-11" db="EMBL/GenBank/DDBJ databases">
        <title>Whole genome sequence of Oryza granulata.</title>
        <authorList>
            <person name="Li W."/>
        </authorList>
    </citation>
    <scope>NUCLEOTIDE SEQUENCE [LARGE SCALE GENOMIC DNA]</scope>
    <source>
        <strain evidence="3">cv. Menghai</strain>
        <tissue evidence="2">Leaf</tissue>
    </source>
</reference>
<sequence length="101" mass="11328">MDYPDIDDRPELLKHLLSAADRCAVDEPKTLCENSLCKSLVENVVNTFALADQHNGLFLHADAIHPDASIFHENTGNNFWCYLCCGQWRAGEDWHPTPGST</sequence>
<accession>A0A6G1CL41</accession>
<protein>
    <submittedName>
        <fullName evidence="2">Uncharacterized protein</fullName>
    </submittedName>
</protein>
<evidence type="ECO:0000313" key="3">
    <source>
        <dbReference type="Proteomes" id="UP000479710"/>
    </source>
</evidence>
<dbReference type="Proteomes" id="UP000479710">
    <property type="component" value="Unassembled WGS sequence"/>
</dbReference>
<dbReference type="Gene3D" id="3.30.710.10">
    <property type="entry name" value="Potassium Channel Kv1.1, Chain A"/>
    <property type="match status" value="1"/>
</dbReference>
<proteinExistence type="predicted"/>